<feature type="domain" description="Response regulatory" evidence="3">
    <location>
        <begin position="169"/>
        <end position="283"/>
    </location>
</feature>
<dbReference type="PANTHER" id="PTHR44591:SF3">
    <property type="entry name" value="RESPONSE REGULATORY DOMAIN-CONTAINING PROTEIN"/>
    <property type="match status" value="1"/>
</dbReference>
<dbReference type="Gene3D" id="3.40.50.2300">
    <property type="match status" value="2"/>
</dbReference>
<evidence type="ECO:0000256" key="1">
    <source>
        <dbReference type="ARBA" id="ARBA00022553"/>
    </source>
</evidence>
<evidence type="ECO:0000259" key="3">
    <source>
        <dbReference type="PROSITE" id="PS50110"/>
    </source>
</evidence>
<feature type="modified residue" description="4-aspartylphosphate" evidence="2">
    <location>
        <position position="56"/>
    </location>
</feature>
<dbReference type="Pfam" id="PF00072">
    <property type="entry name" value="Response_reg"/>
    <property type="match status" value="1"/>
</dbReference>
<evidence type="ECO:0000313" key="5">
    <source>
        <dbReference type="Proteomes" id="UP000034883"/>
    </source>
</evidence>
<dbReference type="GO" id="GO:0000160">
    <property type="term" value="P:phosphorelay signal transduction system"/>
    <property type="evidence" value="ECO:0007669"/>
    <property type="project" value="InterPro"/>
</dbReference>
<dbReference type="SMART" id="SM00448">
    <property type="entry name" value="REC"/>
    <property type="match status" value="2"/>
</dbReference>
<dbReference type="AlphaFoldDB" id="A0A0F6SGS0"/>
<dbReference type="PROSITE" id="PS50110">
    <property type="entry name" value="RESPONSE_REGULATORY"/>
    <property type="match status" value="2"/>
</dbReference>
<proteinExistence type="predicted"/>
<dbReference type="Proteomes" id="UP000034883">
    <property type="component" value="Chromosome"/>
</dbReference>
<dbReference type="RefSeq" id="WP_053236251.1">
    <property type="nucleotide sequence ID" value="NZ_CP011125.1"/>
</dbReference>
<evidence type="ECO:0000313" key="4">
    <source>
        <dbReference type="EMBL" id="AKF09179.1"/>
    </source>
</evidence>
<name>A0A0F6SGS0_9BACT</name>
<accession>A0A0F6SGS0</accession>
<dbReference type="InterPro" id="IPR001789">
    <property type="entry name" value="Sig_transdc_resp-reg_receiver"/>
</dbReference>
<dbReference type="EMBL" id="CP011125">
    <property type="protein sequence ID" value="AKF09179.1"/>
    <property type="molecule type" value="Genomic_DNA"/>
</dbReference>
<sequence>MAGEELLIVDSVDRDREGLRRFFDQKGFVCTAARTGPEARDYVTNKFFPAALIDLDVDTQGGGLELVRFVRERSRQTAVMLLTSRRSFEGAVAAMRLGVQDVIVKAPDQVEHMRAAVETGVARYKARDEGGELHRDVRTVLNESFKVILELARRTYADVSMAAPPMRPKVLFVDGDGDFLNALAPLVTKESWEILADNSGGAALDRGSRERIDIIVANAELPDLRGSMVIKTLQAERSELLGLLYHRMGAEGHIDRIERGQVDGVIRPFAKPEQLVAAVKKITGELATKAQERRLIQAFRAEHTDYLRRFAKVKAQIDNLIED</sequence>
<dbReference type="STRING" id="927083.DB32_006328"/>
<feature type="domain" description="Response regulatory" evidence="3">
    <location>
        <begin position="5"/>
        <end position="120"/>
    </location>
</feature>
<organism evidence="4 5">
    <name type="scientific">Sandaracinus amylolyticus</name>
    <dbReference type="NCBI Taxonomy" id="927083"/>
    <lineage>
        <taxon>Bacteria</taxon>
        <taxon>Pseudomonadati</taxon>
        <taxon>Myxococcota</taxon>
        <taxon>Polyangia</taxon>
        <taxon>Polyangiales</taxon>
        <taxon>Sandaracinaceae</taxon>
        <taxon>Sandaracinus</taxon>
    </lineage>
</organism>
<dbReference type="KEGG" id="samy:DB32_006328"/>
<dbReference type="OrthoDB" id="8964816at2"/>
<evidence type="ECO:0000256" key="2">
    <source>
        <dbReference type="PROSITE-ProRule" id="PRU00169"/>
    </source>
</evidence>
<keyword evidence="5" id="KW-1185">Reference proteome</keyword>
<keyword evidence="1 2" id="KW-0597">Phosphoprotein</keyword>
<dbReference type="SUPFAM" id="SSF52172">
    <property type="entry name" value="CheY-like"/>
    <property type="match status" value="2"/>
</dbReference>
<dbReference type="PANTHER" id="PTHR44591">
    <property type="entry name" value="STRESS RESPONSE REGULATOR PROTEIN 1"/>
    <property type="match status" value="1"/>
</dbReference>
<gene>
    <name evidence="4" type="ORF">DB32_006328</name>
</gene>
<reference evidence="4 5" key="1">
    <citation type="submission" date="2015-03" db="EMBL/GenBank/DDBJ databases">
        <title>Genome assembly of Sandaracinus amylolyticus DSM 53668.</title>
        <authorList>
            <person name="Sharma G."/>
            <person name="Subramanian S."/>
        </authorList>
    </citation>
    <scope>NUCLEOTIDE SEQUENCE [LARGE SCALE GENOMIC DNA]</scope>
    <source>
        <strain evidence="4 5">DSM 53668</strain>
    </source>
</reference>
<dbReference type="InterPro" id="IPR011006">
    <property type="entry name" value="CheY-like_superfamily"/>
</dbReference>
<dbReference type="InterPro" id="IPR050595">
    <property type="entry name" value="Bact_response_regulator"/>
</dbReference>
<dbReference type="CDD" id="cd00156">
    <property type="entry name" value="REC"/>
    <property type="match status" value="1"/>
</dbReference>
<protein>
    <recommendedName>
        <fullName evidence="3">Response regulatory domain-containing protein</fullName>
    </recommendedName>
</protein>
<comment type="caution">
    <text evidence="2">Lacks conserved residue(s) required for the propagation of feature annotation.</text>
</comment>